<feature type="coiled-coil region" evidence="1">
    <location>
        <begin position="445"/>
        <end position="504"/>
    </location>
</feature>
<feature type="region of interest" description="Disordered" evidence="2">
    <location>
        <begin position="299"/>
        <end position="321"/>
    </location>
</feature>
<dbReference type="GO" id="GO:0005737">
    <property type="term" value="C:cytoplasm"/>
    <property type="evidence" value="ECO:0007669"/>
    <property type="project" value="TreeGrafter"/>
</dbReference>
<dbReference type="PROSITE" id="PS50006">
    <property type="entry name" value="FHA_DOMAIN"/>
    <property type="match status" value="1"/>
</dbReference>
<dbReference type="EMBL" id="FXLY01000006">
    <property type="protein sequence ID" value="SMN20880.1"/>
    <property type="molecule type" value="Genomic_DNA"/>
</dbReference>
<proteinExistence type="predicted"/>
<evidence type="ECO:0000256" key="3">
    <source>
        <dbReference type="SAM" id="Phobius"/>
    </source>
</evidence>
<organism evidence="5 6">
    <name type="scientific">Maudiozyma saulgeensis</name>
    <dbReference type="NCBI Taxonomy" id="1789683"/>
    <lineage>
        <taxon>Eukaryota</taxon>
        <taxon>Fungi</taxon>
        <taxon>Dikarya</taxon>
        <taxon>Ascomycota</taxon>
        <taxon>Saccharomycotina</taxon>
        <taxon>Saccharomycetes</taxon>
        <taxon>Saccharomycetales</taxon>
        <taxon>Saccharomycetaceae</taxon>
        <taxon>Maudiozyma</taxon>
    </lineage>
</organism>
<keyword evidence="6" id="KW-1185">Reference proteome</keyword>
<dbReference type="CDD" id="cd22695">
    <property type="entry name" value="FHA_VPS64-like"/>
    <property type="match status" value="1"/>
</dbReference>
<evidence type="ECO:0000259" key="4">
    <source>
        <dbReference type="PROSITE" id="PS50006"/>
    </source>
</evidence>
<dbReference type="InterPro" id="IPR051176">
    <property type="entry name" value="Cent_Immune-Sig_Mod"/>
</dbReference>
<evidence type="ECO:0000256" key="2">
    <source>
        <dbReference type="SAM" id="MobiDB-lite"/>
    </source>
</evidence>
<feature type="domain" description="FHA" evidence="4">
    <location>
        <begin position="161"/>
        <end position="221"/>
    </location>
</feature>
<feature type="compositionally biased region" description="Gly residues" evidence="2">
    <location>
        <begin position="147"/>
        <end position="166"/>
    </location>
</feature>
<feature type="region of interest" description="Disordered" evidence="2">
    <location>
        <begin position="143"/>
        <end position="182"/>
    </location>
</feature>
<reference evidence="5 6" key="1">
    <citation type="submission" date="2017-04" db="EMBL/GenBank/DDBJ databases">
        <authorList>
            <person name="Afonso C.L."/>
            <person name="Miller P.J."/>
            <person name="Scott M.A."/>
            <person name="Spackman E."/>
            <person name="Goraichik I."/>
            <person name="Dimitrov K.M."/>
            <person name="Suarez D.L."/>
            <person name="Swayne D.E."/>
        </authorList>
    </citation>
    <scope>NUCLEOTIDE SEQUENCE [LARGE SCALE GENOMIC DNA]</scope>
</reference>
<dbReference type="InterPro" id="IPR000253">
    <property type="entry name" value="FHA_dom"/>
</dbReference>
<sequence length="585" mass="63890">MAEVDKGKRLQSHSSPKIKQNSRMTTGRARSNSRSSGSRSQPSFDQFDLAINPITMEPVNTSSPSAKGASSVIPIVSTSPPSLNMIDSISNTTLERQSVPPPTFTSRNRYTHILILRSLNGTFETKYLVIPFKPDALKLGRPVVSSNGGGSNGNGSGPNSINGGGNSKRDASSMVRSDNGNFDSRVLSRNHASLCCDSKTGKIYIKDLKSSNGTFVNGNRIDQEYVELKVGDVIDLGTDIDTKFEHRKISAFVEEISVIPLIDGITELPNTFSENGNNKVGPNGTASLSVAKTIQGHTQLQSQSFSKQQSQSTSMHKDKFNMHRGGEDPYLAVTASTAQRAAFEAAMFGDVNNLDIEDAVLGPETEILSGIFINNSIGTSPNLINIIKSLATEIALEKQEFIKLKSIENFLVNYTTNLEYVNKLMMEMNDKQLVKLQSSLKQRFTEKHETLIKDTKAQIEKTKNDANEFKDICKEKGKNDSATIRTLEMQVDDLKTRLEVEKYKNTKLQTSSVNPKKVSKVSIADSTTFAKEDLDEKESSKIDNDGQYLGGQKEGTGNGLKSAALLTITAVSVGFIALILKYSSK</sequence>
<feature type="compositionally biased region" description="Basic and acidic residues" evidence="2">
    <location>
        <begin position="532"/>
        <end position="544"/>
    </location>
</feature>
<feature type="compositionally biased region" description="Polar residues" evidence="2">
    <location>
        <begin position="12"/>
        <end position="25"/>
    </location>
</feature>
<dbReference type="SUPFAM" id="SSF49879">
    <property type="entry name" value="SMAD/FHA domain"/>
    <property type="match status" value="1"/>
</dbReference>
<feature type="compositionally biased region" description="Low complexity" evidence="2">
    <location>
        <begin position="299"/>
        <end position="314"/>
    </location>
</feature>
<feature type="region of interest" description="Disordered" evidence="2">
    <location>
        <begin position="532"/>
        <end position="553"/>
    </location>
</feature>
<feature type="compositionally biased region" description="Low complexity" evidence="2">
    <location>
        <begin position="28"/>
        <end position="43"/>
    </location>
</feature>
<name>A0A1X7R5Z9_9SACH</name>
<keyword evidence="3" id="KW-1133">Transmembrane helix</keyword>
<gene>
    <name evidence="5" type="ORF">KASA_0M03080G</name>
</gene>
<dbReference type="Pfam" id="PF00498">
    <property type="entry name" value="FHA"/>
    <property type="match status" value="1"/>
</dbReference>
<dbReference type="SMART" id="SM00240">
    <property type="entry name" value="FHA"/>
    <property type="match status" value="1"/>
</dbReference>
<evidence type="ECO:0000256" key="1">
    <source>
        <dbReference type="SAM" id="Coils"/>
    </source>
</evidence>
<dbReference type="PANTHER" id="PTHR15715">
    <property type="entry name" value="CENTROSOMAL PROTEIN OF 170 KDA"/>
    <property type="match status" value="1"/>
</dbReference>
<protein>
    <submittedName>
        <fullName evidence="5">Similar to Saccharomyces cerevisiae YDR200C VPS64 Protein required for cytoplasm to vacuole targeting of proteins</fullName>
    </submittedName>
</protein>
<feature type="region of interest" description="Disordered" evidence="2">
    <location>
        <begin position="1"/>
        <end position="44"/>
    </location>
</feature>
<keyword evidence="1" id="KW-0175">Coiled coil</keyword>
<dbReference type="Proteomes" id="UP000196158">
    <property type="component" value="Unassembled WGS sequence"/>
</dbReference>
<evidence type="ECO:0000313" key="6">
    <source>
        <dbReference type="Proteomes" id="UP000196158"/>
    </source>
</evidence>
<accession>A0A1X7R5Z9</accession>
<evidence type="ECO:0000313" key="5">
    <source>
        <dbReference type="EMBL" id="SMN20880.1"/>
    </source>
</evidence>
<feature type="transmembrane region" description="Helical" evidence="3">
    <location>
        <begin position="562"/>
        <end position="580"/>
    </location>
</feature>
<dbReference type="Gene3D" id="2.60.200.20">
    <property type="match status" value="1"/>
</dbReference>
<dbReference type="PANTHER" id="PTHR15715:SF37">
    <property type="entry name" value="LD47843P"/>
    <property type="match status" value="1"/>
</dbReference>
<dbReference type="InterPro" id="IPR008984">
    <property type="entry name" value="SMAD_FHA_dom_sf"/>
</dbReference>
<dbReference type="STRING" id="1789683.A0A1X7R5Z9"/>
<dbReference type="OrthoDB" id="687730at2759"/>
<keyword evidence="3" id="KW-0812">Transmembrane</keyword>
<dbReference type="AlphaFoldDB" id="A0A1X7R5Z9"/>
<keyword evidence="3" id="KW-0472">Membrane</keyword>